<protein>
    <submittedName>
        <fullName evidence="1">Uncharacterized protein</fullName>
    </submittedName>
</protein>
<sequence>MMYTFKKYLKSEEHVIRVVLPGYSHRTCN</sequence>
<dbReference type="EMBL" id="FCNP01000026">
    <property type="protein sequence ID" value="CVI57243.1"/>
    <property type="molecule type" value="Genomic_DNA"/>
</dbReference>
<dbReference type="AlphaFoldDB" id="A0A1S7TRP2"/>
<dbReference type="Proteomes" id="UP000192140">
    <property type="component" value="Unassembled WGS sequence"/>
</dbReference>
<accession>A0A1S7TRP2</accession>
<evidence type="ECO:0000313" key="1">
    <source>
        <dbReference type="EMBL" id="CVI57243.1"/>
    </source>
</evidence>
<gene>
    <name evidence="1" type="ORF">AGR7A_Cc60059</name>
</gene>
<comment type="caution">
    <text evidence="1">The sequence shown here is derived from an EMBL/GenBank/DDBJ whole genome shotgun (WGS) entry which is preliminary data.</text>
</comment>
<evidence type="ECO:0000313" key="2">
    <source>
        <dbReference type="Proteomes" id="UP000192140"/>
    </source>
</evidence>
<keyword evidence="2" id="KW-1185">Reference proteome</keyword>
<organism evidence="1 2">
    <name type="scientific">Agrobacterium deltaense NCPPB 1641</name>
    <dbReference type="NCBI Taxonomy" id="1183425"/>
    <lineage>
        <taxon>Bacteria</taxon>
        <taxon>Pseudomonadati</taxon>
        <taxon>Pseudomonadota</taxon>
        <taxon>Alphaproteobacteria</taxon>
        <taxon>Hyphomicrobiales</taxon>
        <taxon>Rhizobiaceae</taxon>
        <taxon>Rhizobium/Agrobacterium group</taxon>
        <taxon>Agrobacterium</taxon>
    </lineage>
</organism>
<name>A0A1S7TRP2_9HYPH</name>
<proteinExistence type="predicted"/>
<reference evidence="1" key="1">
    <citation type="submission" date="2016-01" db="EMBL/GenBank/DDBJ databases">
        <authorList>
            <person name="Regsiter A."/>
            <person name="william w."/>
        </authorList>
    </citation>
    <scope>NUCLEOTIDE SEQUENCE</scope>
    <source>
        <strain evidence="1">NCPPB 1641</strain>
    </source>
</reference>